<comment type="caution">
    <text evidence="1">The sequence shown here is derived from an EMBL/GenBank/DDBJ whole genome shotgun (WGS) entry which is preliminary data.</text>
</comment>
<organism evidence="1 2">
    <name type="scientific">Paraprevotella xylaniphila YIT 11841</name>
    <dbReference type="NCBI Taxonomy" id="762982"/>
    <lineage>
        <taxon>Bacteria</taxon>
        <taxon>Pseudomonadati</taxon>
        <taxon>Bacteroidota</taxon>
        <taxon>Bacteroidia</taxon>
        <taxon>Bacteroidales</taxon>
        <taxon>Prevotellaceae</taxon>
        <taxon>Paraprevotella</taxon>
    </lineage>
</organism>
<proteinExistence type="predicted"/>
<name>F3QY54_9BACT</name>
<evidence type="ECO:0000313" key="1">
    <source>
        <dbReference type="EMBL" id="EGG50700.1"/>
    </source>
</evidence>
<dbReference type="EMBL" id="AFBR01000092">
    <property type="protein sequence ID" value="EGG50700.1"/>
    <property type="molecule type" value="Genomic_DNA"/>
</dbReference>
<keyword evidence="2" id="KW-1185">Reference proteome</keyword>
<evidence type="ECO:0008006" key="3">
    <source>
        <dbReference type="Google" id="ProtNLM"/>
    </source>
</evidence>
<evidence type="ECO:0000313" key="2">
    <source>
        <dbReference type="Proteomes" id="UP000005546"/>
    </source>
</evidence>
<gene>
    <name evidence="1" type="ORF">HMPREF9442_03146</name>
</gene>
<dbReference type="HOGENOM" id="CLU_013214_0_0_10"/>
<dbReference type="AlphaFoldDB" id="F3QY54"/>
<dbReference type="Proteomes" id="UP000005546">
    <property type="component" value="Unassembled WGS sequence"/>
</dbReference>
<dbReference type="Gene3D" id="2.60.40.1930">
    <property type="match status" value="1"/>
</dbReference>
<dbReference type="eggNOG" id="COG2373">
    <property type="taxonomic scope" value="Bacteria"/>
</dbReference>
<sequence>MSQWIQVQQYKYHSQNETICSFLNREKGTKSLILNFRENIMNNILYKILFVFLCIFISSKITKANTDSLYRKVQGFGIGLPQEKVYLHLDNTCYFLGDTIWYKGYVTRSDKGTLTDLSKILYVELLTPDGYSVERQQLEMTSGTASGMFILKDSLYAGYYELRAYTRWMLNFGQCEYPHISRKSHGFYSRKMKDDYIRDYEKLYSRVFPVYNKPKEEGRYTKEMTLRPMRRYYKARKLKPTAVLRFYPEGGHLVQNTTGRVALELNDEEGKHLEHIDITITDQDGEKVSECQTDKRGRASFILKDISPEGKYKATFTLKGVKFSEKLPEVEKNGCALSVTQTDSTVEASIQAVGIERNIALHVMHQGVSKFYLPLKKNIKGKYDTVKIPLRTLSTGVNQLIIFNSEGRIYADRLFFVNLHDYDKPQITISGTGKQYEPFDSITLRLKLTDTNKQGRSVSLSIRDRATEEPTYDNGTMLTEMLLASEIRGFVENPGFYFESDDSIHLQALDLLMMVQGWRRYEWRKMADIEPFTPNWLPEKFQTVAGCVNHAEKWNVDFKKASNLKREVNVWAMFVQNGKTIELKQPTRNGTFYMQTPKIYGEYMLFLSAARQDKGTDYITRSRQKDFTDEEAWPDYYVKMDLFYPHFAKPYNYYQDATRKDMPHFEGEDSIVRASFTNRYMPAVTVQAKRGGLRHYDPTKPAVVIDAYEAYNLMADYGMSDRPFYYMGDSVYHLLAALYVGDMNMHRQYYREKRYDGNTQKTKNWYRLVKAPLEHAISPVKVELPKPNIGGYQTLRKYSYLSWLDKFYIYTDYVPREQGSWKYKQDNQPEVIIDYRLYPDGQYFPACRDRRYRLQGYAVCEDFYSPDYSRKPLPDTKDYRRTLLWIPEVKFDEKGEATVRLFNNSKQTVISVEAEGITGKGIPIVYKK</sequence>
<reference evidence="1 2" key="1">
    <citation type="submission" date="2011-02" db="EMBL/GenBank/DDBJ databases">
        <authorList>
            <person name="Weinstock G."/>
            <person name="Sodergren E."/>
            <person name="Clifton S."/>
            <person name="Fulton L."/>
            <person name="Fulton B."/>
            <person name="Courtney L."/>
            <person name="Fronick C."/>
            <person name="Harrison M."/>
            <person name="Strong C."/>
            <person name="Farmer C."/>
            <person name="Delahaunty K."/>
            <person name="Markovic C."/>
            <person name="Hall O."/>
            <person name="Minx P."/>
            <person name="Tomlinson C."/>
            <person name="Mitreva M."/>
            <person name="Hou S."/>
            <person name="Chen J."/>
            <person name="Wollam A."/>
            <person name="Pepin K.H."/>
            <person name="Johnson M."/>
            <person name="Bhonagiri V."/>
            <person name="Zhang X."/>
            <person name="Suruliraj S."/>
            <person name="Warren W."/>
            <person name="Chinwalla A."/>
            <person name="Mardis E.R."/>
            <person name="Wilson R.K."/>
        </authorList>
    </citation>
    <scope>NUCLEOTIDE SEQUENCE [LARGE SCALE GENOMIC DNA]</scope>
    <source>
        <strain evidence="1 2">YIT 11841</strain>
    </source>
</reference>
<protein>
    <recommendedName>
        <fullName evidence="3">Macroglobulin domain-containing protein</fullName>
    </recommendedName>
</protein>
<accession>F3QY54</accession>
<dbReference type="STRING" id="762982.HMPREF9442_03146"/>